<comment type="caution">
    <text evidence="1">The sequence shown here is derived from an EMBL/GenBank/DDBJ whole genome shotgun (WGS) entry which is preliminary data.</text>
</comment>
<dbReference type="EMBL" id="CM037161">
    <property type="protein sequence ID" value="KAH7855036.1"/>
    <property type="molecule type" value="Genomic_DNA"/>
</dbReference>
<proteinExistence type="predicted"/>
<keyword evidence="2" id="KW-1185">Reference proteome</keyword>
<accession>A0ACB7YN49</accession>
<sequence length="135" mass="14598">MMEKEGLWVRISFPNSTIGTRWPIPEDGYRIKAIAVASTGGCMKAYDGAWNPRIWLSYPFARADLTRRISRPVDGDADPALVVGGGGVGGGRREAWGGALGFNGGERWCELTISFAAAGGYGGGDWMEDEGRRER</sequence>
<evidence type="ECO:0000313" key="2">
    <source>
        <dbReference type="Proteomes" id="UP000828048"/>
    </source>
</evidence>
<reference evidence="1 2" key="1">
    <citation type="journal article" date="2021" name="Hortic Res">
        <title>High-quality reference genome and annotation aids understanding of berry development for evergreen blueberry (Vaccinium darrowii).</title>
        <authorList>
            <person name="Yu J."/>
            <person name="Hulse-Kemp A.M."/>
            <person name="Babiker E."/>
            <person name="Staton M."/>
        </authorList>
    </citation>
    <scope>NUCLEOTIDE SEQUENCE [LARGE SCALE GENOMIC DNA]</scope>
    <source>
        <strain evidence="2">cv. NJ 8807/NJ 8810</strain>
        <tissue evidence="1">Young leaf</tissue>
    </source>
</reference>
<gene>
    <name evidence="1" type="ORF">Vadar_020474</name>
</gene>
<evidence type="ECO:0000313" key="1">
    <source>
        <dbReference type="EMBL" id="KAH7855036.1"/>
    </source>
</evidence>
<dbReference type="Proteomes" id="UP000828048">
    <property type="component" value="Chromosome 11"/>
</dbReference>
<name>A0ACB7YN49_9ERIC</name>
<organism evidence="1 2">
    <name type="scientific">Vaccinium darrowii</name>
    <dbReference type="NCBI Taxonomy" id="229202"/>
    <lineage>
        <taxon>Eukaryota</taxon>
        <taxon>Viridiplantae</taxon>
        <taxon>Streptophyta</taxon>
        <taxon>Embryophyta</taxon>
        <taxon>Tracheophyta</taxon>
        <taxon>Spermatophyta</taxon>
        <taxon>Magnoliopsida</taxon>
        <taxon>eudicotyledons</taxon>
        <taxon>Gunneridae</taxon>
        <taxon>Pentapetalae</taxon>
        <taxon>asterids</taxon>
        <taxon>Ericales</taxon>
        <taxon>Ericaceae</taxon>
        <taxon>Vaccinioideae</taxon>
        <taxon>Vaccinieae</taxon>
        <taxon>Vaccinium</taxon>
    </lineage>
</organism>
<protein>
    <submittedName>
        <fullName evidence="1">Uncharacterized protein</fullName>
    </submittedName>
</protein>